<dbReference type="AlphaFoldDB" id="A0A0B6XWT3"/>
<protein>
    <submittedName>
        <fullName evidence="1">Uncharacterized protein</fullName>
    </submittedName>
</protein>
<evidence type="ECO:0000313" key="1">
    <source>
        <dbReference type="EMBL" id="CEK48338.1"/>
    </source>
</evidence>
<name>A0A0B6XWT3_9EUPU</name>
<feature type="non-terminal residue" evidence="1">
    <location>
        <position position="1"/>
    </location>
</feature>
<sequence>QLFHSKNGSGGMTKYMMLWSSPPPKCHDISYLVCLIMCLTYFSSSDSITVQDVSTLTLTI</sequence>
<organism evidence="1">
    <name type="scientific">Arion vulgaris</name>
    <dbReference type="NCBI Taxonomy" id="1028688"/>
    <lineage>
        <taxon>Eukaryota</taxon>
        <taxon>Metazoa</taxon>
        <taxon>Spiralia</taxon>
        <taxon>Lophotrochozoa</taxon>
        <taxon>Mollusca</taxon>
        <taxon>Gastropoda</taxon>
        <taxon>Heterobranchia</taxon>
        <taxon>Euthyneura</taxon>
        <taxon>Panpulmonata</taxon>
        <taxon>Eupulmonata</taxon>
        <taxon>Stylommatophora</taxon>
        <taxon>Helicina</taxon>
        <taxon>Arionoidea</taxon>
        <taxon>Arionidae</taxon>
        <taxon>Arion</taxon>
    </lineage>
</organism>
<gene>
    <name evidence="1" type="primary">ORF3693</name>
</gene>
<dbReference type="EMBL" id="HACG01001473">
    <property type="protein sequence ID" value="CEK48338.1"/>
    <property type="molecule type" value="Transcribed_RNA"/>
</dbReference>
<reference evidence="1" key="1">
    <citation type="submission" date="2014-12" db="EMBL/GenBank/DDBJ databases">
        <title>Insight into the proteome of Arion vulgaris.</title>
        <authorList>
            <person name="Aradska J."/>
            <person name="Bulat T."/>
            <person name="Smidak R."/>
            <person name="Sarate P."/>
            <person name="Gangsoo J."/>
            <person name="Sialana F."/>
            <person name="Bilban M."/>
            <person name="Lubec G."/>
        </authorList>
    </citation>
    <scope>NUCLEOTIDE SEQUENCE</scope>
    <source>
        <tissue evidence="1">Skin</tissue>
    </source>
</reference>
<accession>A0A0B6XWT3</accession>
<proteinExistence type="predicted"/>